<dbReference type="PANTHER" id="PTHR42811">
    <property type="entry name" value="SERINE ACETYLTRANSFERASE"/>
    <property type="match status" value="1"/>
</dbReference>
<evidence type="ECO:0000313" key="5">
    <source>
        <dbReference type="Proteomes" id="UP000242502"/>
    </source>
</evidence>
<keyword evidence="1 4" id="KW-0808">Transferase</keyword>
<dbReference type="AlphaFoldDB" id="A0A1D2QNI5"/>
<evidence type="ECO:0000256" key="3">
    <source>
        <dbReference type="ARBA" id="ARBA00023315"/>
    </source>
</evidence>
<dbReference type="Gene3D" id="2.160.10.10">
    <property type="entry name" value="Hexapeptide repeat proteins"/>
    <property type="match status" value="1"/>
</dbReference>
<name>A0A1D2QNI5_9GAMM</name>
<dbReference type="InterPro" id="IPR018357">
    <property type="entry name" value="Hexapep_transf_CS"/>
</dbReference>
<keyword evidence="3" id="KW-0012">Acyltransferase</keyword>
<dbReference type="PROSITE" id="PS00101">
    <property type="entry name" value="HEXAPEP_TRANSFERASES"/>
    <property type="match status" value="1"/>
</dbReference>
<reference evidence="4 5" key="1">
    <citation type="journal article" date="2016" name="Appl. Environ. Microbiol.">
        <title>Lack of Overt Genome Reduction in the Bryostatin-Producing Bryozoan Symbiont "Candidatus Endobugula sertula".</title>
        <authorList>
            <person name="Miller I.J."/>
            <person name="Vanee N."/>
            <person name="Fong S.S."/>
            <person name="Lim-Fong G.E."/>
            <person name="Kwan J.C."/>
        </authorList>
    </citation>
    <scope>NUCLEOTIDE SEQUENCE [LARGE SCALE GENOMIC DNA]</scope>
    <source>
        <strain evidence="4">AB1-4</strain>
    </source>
</reference>
<evidence type="ECO:0000256" key="1">
    <source>
        <dbReference type="ARBA" id="ARBA00022679"/>
    </source>
</evidence>
<sequence length="177" mass="19511">MNPSDIGFWSLVKEDYQVHDRDLFSQGFFALFVHRFGNWRMGINNKFLRFPMTLLYRLLRKAVQILCGIKLDYTVHVGRRVKLEHFGGMILGAREIGDDVIIRQNTTFGIRDMSDISAKPTIEQGVNIGAGAVIVGDITVGRYSIIGPNSVVAEDLPAFSVVSAGVSVVTPGNHSAS</sequence>
<dbReference type="STRING" id="62101.AB835_10400"/>
<dbReference type="EMBL" id="MDLC01000038">
    <property type="protein sequence ID" value="ODS23149.1"/>
    <property type="molecule type" value="Genomic_DNA"/>
</dbReference>
<evidence type="ECO:0000256" key="2">
    <source>
        <dbReference type="ARBA" id="ARBA00022737"/>
    </source>
</evidence>
<proteinExistence type="predicted"/>
<evidence type="ECO:0000313" key="4">
    <source>
        <dbReference type="EMBL" id="ODS23149.1"/>
    </source>
</evidence>
<dbReference type="GO" id="GO:0016746">
    <property type="term" value="F:acyltransferase activity"/>
    <property type="evidence" value="ECO:0007669"/>
    <property type="project" value="UniProtKB-KW"/>
</dbReference>
<comment type="caution">
    <text evidence="4">The sequence shown here is derived from an EMBL/GenBank/DDBJ whole genome shotgun (WGS) entry which is preliminary data.</text>
</comment>
<gene>
    <name evidence="4" type="ORF">AB835_10400</name>
</gene>
<accession>A0A1D2QNI5</accession>
<dbReference type="Proteomes" id="UP000242502">
    <property type="component" value="Unassembled WGS sequence"/>
</dbReference>
<dbReference type="InterPro" id="IPR001451">
    <property type="entry name" value="Hexapep"/>
</dbReference>
<dbReference type="SUPFAM" id="SSF51161">
    <property type="entry name" value="Trimeric LpxA-like enzymes"/>
    <property type="match status" value="1"/>
</dbReference>
<keyword evidence="2" id="KW-0677">Repeat</keyword>
<organism evidence="4 5">
    <name type="scientific">Candidatus Endobugula sertula</name>
    <name type="common">Bugula neritina bacterial symbiont</name>
    <dbReference type="NCBI Taxonomy" id="62101"/>
    <lineage>
        <taxon>Bacteria</taxon>
        <taxon>Pseudomonadati</taxon>
        <taxon>Pseudomonadota</taxon>
        <taxon>Gammaproteobacteria</taxon>
        <taxon>Cellvibrionales</taxon>
        <taxon>Cellvibrionaceae</taxon>
        <taxon>Candidatus Endobugula</taxon>
    </lineage>
</organism>
<protein>
    <submittedName>
        <fullName evidence="4">Transferase</fullName>
    </submittedName>
</protein>
<dbReference type="InterPro" id="IPR011004">
    <property type="entry name" value="Trimer_LpxA-like_sf"/>
</dbReference>
<dbReference type="Pfam" id="PF00132">
    <property type="entry name" value="Hexapep"/>
    <property type="match status" value="1"/>
</dbReference>